<sequence>MKSLLTWQEALTIMRRLDGNGLPVPFSMTAITANQSRQTGGDIIRFERAVLCRRGDKDNDAIDGSLAPARFVPHGPLISIGIEKRLIDIGLIHRPKPNWMYRIRSLESNQIRQVHLHLILFINEHPVR</sequence>
<dbReference type="Proteomes" id="UP000606008">
    <property type="component" value="Unassembled WGS sequence"/>
</dbReference>
<dbReference type="EMBL" id="WAEL01000015">
    <property type="protein sequence ID" value="NID13778.1"/>
    <property type="molecule type" value="Genomic_DNA"/>
</dbReference>
<comment type="caution">
    <text evidence="1">The sequence shown here is derived from an EMBL/GenBank/DDBJ whole genome shotgun (WGS) entry which is preliminary data.</text>
</comment>
<proteinExistence type="predicted"/>
<gene>
    <name evidence="1" type="ORF">F7231_26655</name>
</gene>
<evidence type="ECO:0000313" key="2">
    <source>
        <dbReference type="Proteomes" id="UP000606008"/>
    </source>
</evidence>
<organism evidence="1 2">
    <name type="scientific">Fibrivirga algicola</name>
    <dbReference type="NCBI Taxonomy" id="2950420"/>
    <lineage>
        <taxon>Bacteria</taxon>
        <taxon>Pseudomonadati</taxon>
        <taxon>Bacteroidota</taxon>
        <taxon>Cytophagia</taxon>
        <taxon>Cytophagales</taxon>
        <taxon>Spirosomataceae</taxon>
        <taxon>Fibrivirga</taxon>
    </lineage>
</organism>
<accession>A0ABX0QPQ9</accession>
<reference evidence="1" key="1">
    <citation type="submission" date="2024-05" db="EMBL/GenBank/DDBJ databases">
        <authorList>
            <person name="Jung D.-H."/>
        </authorList>
    </citation>
    <scope>NUCLEOTIDE SEQUENCE</scope>
    <source>
        <strain evidence="1">JA-25</strain>
    </source>
</reference>
<protein>
    <submittedName>
        <fullName evidence="1">Uncharacterized protein</fullName>
    </submittedName>
</protein>
<keyword evidence="2" id="KW-1185">Reference proteome</keyword>
<evidence type="ECO:0000313" key="1">
    <source>
        <dbReference type="EMBL" id="NID13778.1"/>
    </source>
</evidence>
<dbReference type="RefSeq" id="WP_166694290.1">
    <property type="nucleotide sequence ID" value="NZ_WAEL01000015.1"/>
</dbReference>
<name>A0ABX0QPQ9_9BACT</name>